<dbReference type="Proteomes" id="UP000601108">
    <property type="component" value="Unassembled WGS sequence"/>
</dbReference>
<dbReference type="Pfam" id="PF13302">
    <property type="entry name" value="Acetyltransf_3"/>
    <property type="match status" value="1"/>
</dbReference>
<dbReference type="InterPro" id="IPR016181">
    <property type="entry name" value="Acyl_CoA_acyltransferase"/>
</dbReference>
<proteinExistence type="predicted"/>
<dbReference type="RefSeq" id="WP_027411772.1">
    <property type="nucleotide sequence ID" value="NZ_BMWS01000008.1"/>
</dbReference>
<feature type="domain" description="N-acetyltransferase" evidence="1">
    <location>
        <begin position="14"/>
        <end position="174"/>
    </location>
</feature>
<dbReference type="EMBL" id="BMWS01000008">
    <property type="protein sequence ID" value="GGX14670.1"/>
    <property type="molecule type" value="Genomic_DNA"/>
</dbReference>
<dbReference type="PANTHER" id="PTHR43792:SF1">
    <property type="entry name" value="N-ACETYLTRANSFERASE DOMAIN-CONTAINING PROTEIN"/>
    <property type="match status" value="1"/>
</dbReference>
<evidence type="ECO:0000313" key="2">
    <source>
        <dbReference type="EMBL" id="GGX14670.1"/>
    </source>
</evidence>
<dbReference type="Gene3D" id="3.40.630.30">
    <property type="match status" value="1"/>
</dbReference>
<sequence>MNFIPFPNLQTDRLLLRQLKKEDANSILFLRSDAIVNKYVKRPKTDTVQDAIDFINKINNGIIEHDWIFWGITINGNPDLIGTICLWNFSEDQKIAEIGYDLHPEFHKKGIMNEALNSILNYGYKSLNLEIVEAYTHKNNEASKNLLFNNGFHLIEHKIDKDNLDNIIFALELF</sequence>
<comment type="caution">
    <text evidence="2">The sequence shown here is derived from an EMBL/GenBank/DDBJ whole genome shotgun (WGS) entry which is preliminary data.</text>
</comment>
<dbReference type="InterPro" id="IPR051531">
    <property type="entry name" value="N-acetyltransferase"/>
</dbReference>
<keyword evidence="3" id="KW-1185">Reference proteome</keyword>
<accession>A0A918JWR7</accession>
<gene>
    <name evidence="2" type="primary">yoaA</name>
    <name evidence="2" type="ORF">GCM10007384_15340</name>
</gene>
<dbReference type="AlphaFoldDB" id="A0A918JWR7"/>
<name>A0A918JWR7_9FLAO</name>
<dbReference type="PROSITE" id="PS51186">
    <property type="entry name" value="GNAT"/>
    <property type="match status" value="1"/>
</dbReference>
<evidence type="ECO:0000313" key="3">
    <source>
        <dbReference type="Proteomes" id="UP000601108"/>
    </source>
</evidence>
<dbReference type="CDD" id="cd04301">
    <property type="entry name" value="NAT_SF"/>
    <property type="match status" value="1"/>
</dbReference>
<reference evidence="2 3" key="1">
    <citation type="journal article" date="2014" name="Int. J. Syst. Evol. Microbiol.">
        <title>Complete genome sequence of Corynebacterium casei LMG S-19264T (=DSM 44701T), isolated from a smear-ripened cheese.</title>
        <authorList>
            <consortium name="US DOE Joint Genome Institute (JGI-PGF)"/>
            <person name="Walter F."/>
            <person name="Albersmeier A."/>
            <person name="Kalinowski J."/>
            <person name="Ruckert C."/>
        </authorList>
    </citation>
    <scope>NUCLEOTIDE SEQUENCE [LARGE SCALE GENOMIC DNA]</scope>
    <source>
        <strain evidence="2 3">KCTC 12285</strain>
    </source>
</reference>
<dbReference type="GO" id="GO:0016747">
    <property type="term" value="F:acyltransferase activity, transferring groups other than amino-acyl groups"/>
    <property type="evidence" value="ECO:0007669"/>
    <property type="project" value="InterPro"/>
</dbReference>
<evidence type="ECO:0000259" key="1">
    <source>
        <dbReference type="PROSITE" id="PS51186"/>
    </source>
</evidence>
<dbReference type="SUPFAM" id="SSF55729">
    <property type="entry name" value="Acyl-CoA N-acyltransferases (Nat)"/>
    <property type="match status" value="1"/>
</dbReference>
<protein>
    <submittedName>
        <fullName evidence="2">N-acetyltransferase YoaA</fullName>
    </submittedName>
</protein>
<organism evidence="2 3">
    <name type="scientific">Aquimarina muelleri</name>
    <dbReference type="NCBI Taxonomy" id="279356"/>
    <lineage>
        <taxon>Bacteria</taxon>
        <taxon>Pseudomonadati</taxon>
        <taxon>Bacteroidota</taxon>
        <taxon>Flavobacteriia</taxon>
        <taxon>Flavobacteriales</taxon>
        <taxon>Flavobacteriaceae</taxon>
        <taxon>Aquimarina</taxon>
    </lineage>
</organism>
<dbReference type="InterPro" id="IPR000182">
    <property type="entry name" value="GNAT_dom"/>
</dbReference>
<dbReference type="PANTHER" id="PTHR43792">
    <property type="entry name" value="GNAT FAMILY, PUTATIVE (AFU_ORTHOLOGUE AFUA_3G00765)-RELATED-RELATED"/>
    <property type="match status" value="1"/>
</dbReference>